<accession>A0ABR7TH91</accession>
<dbReference type="InterPro" id="IPR000577">
    <property type="entry name" value="Carb_kinase_FGGY"/>
</dbReference>
<dbReference type="InterPro" id="IPR018484">
    <property type="entry name" value="FGGY_N"/>
</dbReference>
<evidence type="ECO:0000313" key="7">
    <source>
        <dbReference type="Proteomes" id="UP000659124"/>
    </source>
</evidence>
<dbReference type="Gene3D" id="3.30.420.40">
    <property type="match status" value="2"/>
</dbReference>
<dbReference type="Proteomes" id="UP000659124">
    <property type="component" value="Unassembled WGS sequence"/>
</dbReference>
<comment type="similarity">
    <text evidence="1">Belongs to the FGGY kinase family.</text>
</comment>
<dbReference type="EMBL" id="JACVFC010000001">
    <property type="protein sequence ID" value="MBC9929858.1"/>
    <property type="molecule type" value="Genomic_DNA"/>
</dbReference>
<dbReference type="GO" id="GO:0016301">
    <property type="term" value="F:kinase activity"/>
    <property type="evidence" value="ECO:0007669"/>
    <property type="project" value="UniProtKB-KW"/>
</dbReference>
<dbReference type="PIRSF" id="PIRSF000538">
    <property type="entry name" value="GlpK"/>
    <property type="match status" value="1"/>
</dbReference>
<evidence type="ECO:0000256" key="2">
    <source>
        <dbReference type="ARBA" id="ARBA00022679"/>
    </source>
</evidence>
<keyword evidence="7" id="KW-1185">Reference proteome</keyword>
<dbReference type="RefSeq" id="WP_188086952.1">
    <property type="nucleotide sequence ID" value="NZ_JACVFC010000001.1"/>
</dbReference>
<keyword evidence="2" id="KW-0808">Transferase</keyword>
<feature type="domain" description="Carbohydrate kinase FGGY N-terminal" evidence="4">
    <location>
        <begin position="7"/>
        <end position="243"/>
    </location>
</feature>
<dbReference type="InterPro" id="IPR018485">
    <property type="entry name" value="FGGY_C"/>
</dbReference>
<dbReference type="InterPro" id="IPR043129">
    <property type="entry name" value="ATPase_NBD"/>
</dbReference>
<proteinExistence type="inferred from homology"/>
<dbReference type="InterPro" id="IPR050406">
    <property type="entry name" value="FGGY_Carb_Kinase"/>
</dbReference>
<protein>
    <submittedName>
        <fullName evidence="6">Sugar kinase</fullName>
    </submittedName>
</protein>
<evidence type="ECO:0000259" key="5">
    <source>
        <dbReference type="Pfam" id="PF02782"/>
    </source>
</evidence>
<gene>
    <name evidence="6" type="ORF">ICL07_05680</name>
</gene>
<reference evidence="6 7" key="1">
    <citation type="submission" date="2020-09" db="EMBL/GenBank/DDBJ databases">
        <title>Genome sequences of type strains of Chitinophaga qingshengii and Chitinophaga varians.</title>
        <authorList>
            <person name="Kittiwongwattana C."/>
        </authorList>
    </citation>
    <scope>NUCLEOTIDE SEQUENCE [LARGE SCALE GENOMIC DNA]</scope>
    <source>
        <strain evidence="6 7">JCM 30026</strain>
    </source>
</reference>
<evidence type="ECO:0000256" key="3">
    <source>
        <dbReference type="ARBA" id="ARBA00022777"/>
    </source>
</evidence>
<dbReference type="CDD" id="cd07798">
    <property type="entry name" value="ASKHA_NBD_FGGY_YoaC-like"/>
    <property type="match status" value="1"/>
</dbReference>
<evidence type="ECO:0000256" key="1">
    <source>
        <dbReference type="ARBA" id="ARBA00009156"/>
    </source>
</evidence>
<dbReference type="Pfam" id="PF02782">
    <property type="entry name" value="FGGY_C"/>
    <property type="match status" value="1"/>
</dbReference>
<dbReference type="PANTHER" id="PTHR43095:SF2">
    <property type="entry name" value="GLUCONOKINASE"/>
    <property type="match status" value="1"/>
</dbReference>
<keyword evidence="3 6" id="KW-0418">Kinase</keyword>
<name>A0ABR7TH91_9BACT</name>
<evidence type="ECO:0000259" key="4">
    <source>
        <dbReference type="Pfam" id="PF00370"/>
    </source>
</evidence>
<comment type="caution">
    <text evidence="6">The sequence shown here is derived from an EMBL/GenBank/DDBJ whole genome shotgun (WGS) entry which is preliminary data.</text>
</comment>
<dbReference type="Pfam" id="PF00370">
    <property type="entry name" value="FGGY_N"/>
    <property type="match status" value="1"/>
</dbReference>
<evidence type="ECO:0000313" key="6">
    <source>
        <dbReference type="EMBL" id="MBC9929858.1"/>
    </source>
</evidence>
<dbReference type="SUPFAM" id="SSF53067">
    <property type="entry name" value="Actin-like ATPase domain"/>
    <property type="match status" value="2"/>
</dbReference>
<sequence>MIIPDTYIVVDIGTGNVRVAAVSPQGQILGVAREDIQYIRDPLYPDALYFEPETLWQQVLRLTTQAMGNIPGHTVKAITATSQREGIVLLSADGASLIGLPNIDHRGREWEHLITNKSRVYQLTGRYPTSLFSALKLVGIRERRPEHWQACTSFLSISNWIEYRFSGIARYEHSQASETLLYDVARQQWSAELCSVFNLNASLLPPLIASGSVLGAVLPEVAQQLQLSAAAAIVAGGGDTQLAIKSTRPAVDDVVIVSGTTTPIVKITDTYILDEAERTWTSRDIEAGRFVFEANAGVTGLNYQRLKEIFYPNEDYAVIEKELADNQHTFCMASLGSLLADEKVSLTRGGFIFPAPVSHLLTRGSFVWATMLDIACSIVRNYHILAETAGHHKEYIWACGGGLQSRMLRQLIADLTGKQVKIRKAFEQSSAIGGALLCNEALQRNIGTDDPAEIIQPAGTAQHQALFAEWEKTRQYFRNIN</sequence>
<dbReference type="PANTHER" id="PTHR43095">
    <property type="entry name" value="SUGAR KINASE"/>
    <property type="match status" value="1"/>
</dbReference>
<organism evidence="6 7">
    <name type="scientific">Chitinophaga qingshengii</name>
    <dbReference type="NCBI Taxonomy" id="1569794"/>
    <lineage>
        <taxon>Bacteria</taxon>
        <taxon>Pseudomonadati</taxon>
        <taxon>Bacteroidota</taxon>
        <taxon>Chitinophagia</taxon>
        <taxon>Chitinophagales</taxon>
        <taxon>Chitinophagaceae</taxon>
        <taxon>Chitinophaga</taxon>
    </lineage>
</organism>
<feature type="domain" description="Carbohydrate kinase FGGY C-terminal" evidence="5">
    <location>
        <begin position="350"/>
        <end position="439"/>
    </location>
</feature>